<gene>
    <name evidence="2" type="ORF">SAMN06296028_11015</name>
</gene>
<feature type="compositionally biased region" description="Low complexity" evidence="1">
    <location>
        <begin position="111"/>
        <end position="127"/>
    </location>
</feature>
<sequence>MSHTAFHTTSGSQPGTATGVQRSPTSHGTTMPAAATSSHETSSPSGVRRGSHSAVHTSHANRMSSRVEPTATSGGIESRPTPSTEMGDTASLDTYVSNASGVSGAPATASPVPIMPTATTTPVAPRP</sequence>
<dbReference type="EMBL" id="FXAC01000010">
    <property type="protein sequence ID" value="SMF11553.1"/>
    <property type="molecule type" value="Genomic_DNA"/>
</dbReference>
<feature type="compositionally biased region" description="Polar residues" evidence="1">
    <location>
        <begin position="70"/>
        <end position="101"/>
    </location>
</feature>
<evidence type="ECO:0000256" key="1">
    <source>
        <dbReference type="SAM" id="MobiDB-lite"/>
    </source>
</evidence>
<keyword evidence="3" id="KW-1185">Reference proteome</keyword>
<feature type="compositionally biased region" description="Polar residues" evidence="1">
    <location>
        <begin position="1"/>
        <end position="45"/>
    </location>
</feature>
<proteinExistence type="predicted"/>
<name>A0A1X7DAU9_9MICC</name>
<dbReference type="AlphaFoldDB" id="A0A1X7DAU9"/>
<protein>
    <submittedName>
        <fullName evidence="2">Uncharacterized protein</fullName>
    </submittedName>
</protein>
<reference evidence="3" key="1">
    <citation type="submission" date="2017-04" db="EMBL/GenBank/DDBJ databases">
        <authorList>
            <person name="Varghese N."/>
            <person name="Submissions S."/>
        </authorList>
    </citation>
    <scope>NUCLEOTIDE SEQUENCE [LARGE SCALE GENOMIC DNA]</scope>
    <source>
        <strain evidence="3">NIO-1021</strain>
    </source>
</reference>
<organism evidence="2 3">
    <name type="scientific">Kocuria marina subsp. indica</name>
    <dbReference type="NCBI Taxonomy" id="1049583"/>
    <lineage>
        <taxon>Bacteria</taxon>
        <taxon>Bacillati</taxon>
        <taxon>Actinomycetota</taxon>
        <taxon>Actinomycetes</taxon>
        <taxon>Micrococcales</taxon>
        <taxon>Micrococcaceae</taxon>
        <taxon>Kocuria</taxon>
    </lineage>
</organism>
<feature type="region of interest" description="Disordered" evidence="1">
    <location>
        <begin position="1"/>
        <end position="127"/>
    </location>
</feature>
<evidence type="ECO:0000313" key="3">
    <source>
        <dbReference type="Proteomes" id="UP000192929"/>
    </source>
</evidence>
<evidence type="ECO:0000313" key="2">
    <source>
        <dbReference type="EMBL" id="SMF11553.1"/>
    </source>
</evidence>
<dbReference type="Proteomes" id="UP000192929">
    <property type="component" value="Unassembled WGS sequence"/>
</dbReference>
<accession>A0A1X7DAU9</accession>
<dbReference type="RefSeq" id="WP_085107016.1">
    <property type="nucleotide sequence ID" value="NZ_FXAC01000010.1"/>
</dbReference>
<feature type="compositionally biased region" description="Polar residues" evidence="1">
    <location>
        <begin position="54"/>
        <end position="64"/>
    </location>
</feature>